<dbReference type="AlphaFoldDB" id="A0A6H1ZJJ2"/>
<reference evidence="1" key="1">
    <citation type="submission" date="2020-03" db="EMBL/GenBank/DDBJ databases">
        <title>The deep terrestrial virosphere.</title>
        <authorList>
            <person name="Holmfeldt K."/>
            <person name="Nilsson E."/>
            <person name="Simone D."/>
            <person name="Lopez-Fernandez M."/>
            <person name="Wu X."/>
            <person name="de Brujin I."/>
            <person name="Lundin D."/>
            <person name="Andersson A."/>
            <person name="Bertilsson S."/>
            <person name="Dopson M."/>
        </authorList>
    </citation>
    <scope>NUCLEOTIDE SEQUENCE</scope>
    <source>
        <strain evidence="1">TM448A00720</strain>
        <strain evidence="2">TM448B00242</strain>
    </source>
</reference>
<accession>A0A6H1ZJJ2</accession>
<evidence type="ECO:0000313" key="1">
    <source>
        <dbReference type="EMBL" id="QJA47698.1"/>
    </source>
</evidence>
<name>A0A6H1ZJJ2_9ZZZZ</name>
<protein>
    <submittedName>
        <fullName evidence="1">Uncharacterized protein</fullName>
    </submittedName>
</protein>
<sequence>MKQHISPCNCKTCLKAKQDALDEQAERAEDHHASCLANIVEEIKKLKIKQYSRQLAVDGYNQALKDVIKIIK</sequence>
<gene>
    <name evidence="1" type="ORF">TM448A00720_0027</name>
    <name evidence="2" type="ORF">TM448B00242_0042</name>
</gene>
<dbReference type="EMBL" id="MT144602">
    <property type="protein sequence ID" value="QJH94568.1"/>
    <property type="molecule type" value="Genomic_DNA"/>
</dbReference>
<organism evidence="1">
    <name type="scientific">viral metagenome</name>
    <dbReference type="NCBI Taxonomy" id="1070528"/>
    <lineage>
        <taxon>unclassified sequences</taxon>
        <taxon>metagenomes</taxon>
        <taxon>organismal metagenomes</taxon>
    </lineage>
</organism>
<proteinExistence type="predicted"/>
<evidence type="ECO:0000313" key="2">
    <source>
        <dbReference type="EMBL" id="QJH94568.1"/>
    </source>
</evidence>
<dbReference type="EMBL" id="MT144053">
    <property type="protein sequence ID" value="QJA47698.1"/>
    <property type="molecule type" value="Genomic_DNA"/>
</dbReference>